<accession>A0A2H0RHI9</accession>
<dbReference type="InterPro" id="IPR017871">
    <property type="entry name" value="ABC_transporter-like_CS"/>
</dbReference>
<dbReference type="Gene3D" id="1.20.1560.10">
    <property type="entry name" value="ABC transporter type 1, transmembrane domain"/>
    <property type="match status" value="1"/>
</dbReference>
<name>A0A2H0RHI9_9BACT</name>
<reference evidence="12 13" key="1">
    <citation type="submission" date="2017-09" db="EMBL/GenBank/DDBJ databases">
        <title>Depth-based differentiation of microbial function through sediment-hosted aquifers and enrichment of novel symbionts in the deep terrestrial subsurface.</title>
        <authorList>
            <person name="Probst A.J."/>
            <person name="Ladd B."/>
            <person name="Jarett J.K."/>
            <person name="Geller-Mcgrath D.E."/>
            <person name="Sieber C.M."/>
            <person name="Emerson J.B."/>
            <person name="Anantharaman K."/>
            <person name="Thomas B.C."/>
            <person name="Malmstrom R."/>
            <person name="Stieglmeier M."/>
            <person name="Klingl A."/>
            <person name="Woyke T."/>
            <person name="Ryan C.M."/>
            <person name="Banfield J.F."/>
        </authorList>
    </citation>
    <scope>NUCLEOTIDE SEQUENCE [LARGE SCALE GENOMIC DNA]</scope>
    <source>
        <strain evidence="12">CG10_big_fil_rev_8_21_14_0_10_49_38</strain>
    </source>
</reference>
<dbReference type="GO" id="GO:0034040">
    <property type="term" value="F:ATPase-coupled lipid transmembrane transporter activity"/>
    <property type="evidence" value="ECO:0007669"/>
    <property type="project" value="TreeGrafter"/>
</dbReference>
<dbReference type="InterPro" id="IPR027417">
    <property type="entry name" value="P-loop_NTPase"/>
</dbReference>
<sequence>MTRVWNYVKNYKQFLFLSLLLATINQVFSLLDPQLARLIVDRYATRASDYTRSEFVSGILILLLLSVLVALISRIAKNFQDYYVNMITQRVSAKLYADSVEHSFSLPYHMFEDQRSGELLQKLQKARQDIQVLIISLINTVFLSLVGILFVVAYALSVHWLIGLVYFALIPILGGFNFYITRRIKTIQKNIVAQTAGLAGSTTETLRNIELVKSLGLEDQEVSRLNNTNDQILKLELQKIQLVRILSFFQGTFINSMRVVLLALMLILIFEGQVSVGEYFTLLIYSFFIFGPLSDFGTVSAQYQEAKASMEQLESVLSLTPEVKPTEPVFPGPLNKLEFKQVTFKHQTASQASLININLKIERGETVAFVGPSGAGKSTLVKMLVGLYDPTEGVLLVNGLEMNRLDRAKYRKRIGLVAQETQLFAGTIRENLLFVNPQATDEECLSALGQASALSIVERGNKGLDSKIGEGGLKISGGERQRLAIARALLRRPDLIIFDEATSSLDSITEREISRTIGQVVKNNPEIISVLVAHRLSTIAHAKRIYVLEKGVMVEQGTHQELLELKGLYAALWREQSSMV</sequence>
<evidence type="ECO:0000259" key="11">
    <source>
        <dbReference type="PROSITE" id="PS50929"/>
    </source>
</evidence>
<dbReference type="PANTHER" id="PTHR24221">
    <property type="entry name" value="ATP-BINDING CASSETTE SUB-FAMILY B"/>
    <property type="match status" value="1"/>
</dbReference>
<dbReference type="GO" id="GO:0140359">
    <property type="term" value="F:ABC-type transporter activity"/>
    <property type="evidence" value="ECO:0007669"/>
    <property type="project" value="InterPro"/>
</dbReference>
<feature type="transmembrane region" description="Helical" evidence="9">
    <location>
        <begin position="55"/>
        <end position="76"/>
    </location>
</feature>
<gene>
    <name evidence="12" type="ORF">COV08_01855</name>
</gene>
<dbReference type="PROSITE" id="PS00211">
    <property type="entry name" value="ABC_TRANSPORTER_1"/>
    <property type="match status" value="1"/>
</dbReference>
<evidence type="ECO:0000313" key="13">
    <source>
        <dbReference type="Proteomes" id="UP000230431"/>
    </source>
</evidence>
<dbReference type="Pfam" id="PF00005">
    <property type="entry name" value="ABC_tran"/>
    <property type="match status" value="1"/>
</dbReference>
<dbReference type="EMBL" id="PCYK01000014">
    <property type="protein sequence ID" value="PIR45999.1"/>
    <property type="molecule type" value="Genomic_DNA"/>
</dbReference>
<evidence type="ECO:0000256" key="5">
    <source>
        <dbReference type="ARBA" id="ARBA00022741"/>
    </source>
</evidence>
<keyword evidence="3" id="KW-1003">Cell membrane</keyword>
<protein>
    <submittedName>
        <fullName evidence="12">ABC transporter ATP-binding protein</fullName>
    </submittedName>
</protein>
<organism evidence="12 13">
    <name type="scientific">Candidatus Vogelbacteria bacterium CG10_big_fil_rev_8_21_14_0_10_49_38</name>
    <dbReference type="NCBI Taxonomy" id="1975043"/>
    <lineage>
        <taxon>Bacteria</taxon>
        <taxon>Candidatus Vogeliibacteriota</taxon>
    </lineage>
</organism>
<comment type="subcellular location">
    <subcellularLocation>
        <location evidence="1">Cell membrane</location>
        <topology evidence="1">Multi-pass membrane protein</topology>
    </subcellularLocation>
</comment>
<dbReference type="InterPro" id="IPR011527">
    <property type="entry name" value="ABC1_TM_dom"/>
</dbReference>
<dbReference type="SUPFAM" id="SSF52540">
    <property type="entry name" value="P-loop containing nucleoside triphosphate hydrolases"/>
    <property type="match status" value="1"/>
</dbReference>
<feature type="transmembrane region" description="Helical" evidence="9">
    <location>
        <begin position="160"/>
        <end position="180"/>
    </location>
</feature>
<dbReference type="PROSITE" id="PS50893">
    <property type="entry name" value="ABC_TRANSPORTER_2"/>
    <property type="match status" value="1"/>
</dbReference>
<evidence type="ECO:0000259" key="10">
    <source>
        <dbReference type="PROSITE" id="PS50893"/>
    </source>
</evidence>
<dbReference type="FunFam" id="3.40.50.300:FF:000299">
    <property type="entry name" value="ABC transporter ATP-binding protein/permease"/>
    <property type="match status" value="1"/>
</dbReference>
<keyword evidence="7 9" id="KW-1133">Transmembrane helix</keyword>
<keyword evidence="6 12" id="KW-0067">ATP-binding</keyword>
<dbReference type="PROSITE" id="PS50929">
    <property type="entry name" value="ABC_TM1F"/>
    <property type="match status" value="1"/>
</dbReference>
<feature type="domain" description="ABC transporter" evidence="10">
    <location>
        <begin position="337"/>
        <end position="575"/>
    </location>
</feature>
<dbReference type="InterPro" id="IPR003593">
    <property type="entry name" value="AAA+_ATPase"/>
</dbReference>
<keyword evidence="5" id="KW-0547">Nucleotide-binding</keyword>
<evidence type="ECO:0000256" key="3">
    <source>
        <dbReference type="ARBA" id="ARBA00022475"/>
    </source>
</evidence>
<dbReference type="Proteomes" id="UP000230431">
    <property type="component" value="Unassembled WGS sequence"/>
</dbReference>
<evidence type="ECO:0000256" key="7">
    <source>
        <dbReference type="ARBA" id="ARBA00022989"/>
    </source>
</evidence>
<dbReference type="CDD" id="cd07346">
    <property type="entry name" value="ABC_6TM_exporters"/>
    <property type="match status" value="1"/>
</dbReference>
<dbReference type="GO" id="GO:0016887">
    <property type="term" value="F:ATP hydrolysis activity"/>
    <property type="evidence" value="ECO:0007669"/>
    <property type="project" value="InterPro"/>
</dbReference>
<evidence type="ECO:0000256" key="4">
    <source>
        <dbReference type="ARBA" id="ARBA00022692"/>
    </source>
</evidence>
<feature type="transmembrane region" description="Helical" evidence="9">
    <location>
        <begin position="245"/>
        <end position="270"/>
    </location>
</feature>
<dbReference type="Pfam" id="PF00664">
    <property type="entry name" value="ABC_membrane"/>
    <property type="match status" value="1"/>
</dbReference>
<feature type="domain" description="ABC transmembrane type-1" evidence="11">
    <location>
        <begin position="16"/>
        <end position="305"/>
    </location>
</feature>
<dbReference type="InterPro" id="IPR003439">
    <property type="entry name" value="ABC_transporter-like_ATP-bd"/>
</dbReference>
<evidence type="ECO:0000256" key="6">
    <source>
        <dbReference type="ARBA" id="ARBA00022840"/>
    </source>
</evidence>
<evidence type="ECO:0000256" key="8">
    <source>
        <dbReference type="ARBA" id="ARBA00023136"/>
    </source>
</evidence>
<feature type="transmembrane region" description="Helical" evidence="9">
    <location>
        <begin position="132"/>
        <end position="154"/>
    </location>
</feature>
<evidence type="ECO:0000256" key="9">
    <source>
        <dbReference type="SAM" id="Phobius"/>
    </source>
</evidence>
<dbReference type="InterPro" id="IPR036640">
    <property type="entry name" value="ABC1_TM_sf"/>
</dbReference>
<dbReference type="PANTHER" id="PTHR24221:SF654">
    <property type="entry name" value="ATP-BINDING CASSETTE SUB-FAMILY B MEMBER 6"/>
    <property type="match status" value="1"/>
</dbReference>
<dbReference type="GO" id="GO:0005524">
    <property type="term" value="F:ATP binding"/>
    <property type="evidence" value="ECO:0007669"/>
    <property type="project" value="UniProtKB-KW"/>
</dbReference>
<comment type="caution">
    <text evidence="12">The sequence shown here is derived from an EMBL/GenBank/DDBJ whole genome shotgun (WGS) entry which is preliminary data.</text>
</comment>
<dbReference type="GO" id="GO:0005886">
    <property type="term" value="C:plasma membrane"/>
    <property type="evidence" value="ECO:0007669"/>
    <property type="project" value="UniProtKB-SubCell"/>
</dbReference>
<keyword evidence="8 9" id="KW-0472">Membrane</keyword>
<evidence type="ECO:0000256" key="2">
    <source>
        <dbReference type="ARBA" id="ARBA00022448"/>
    </source>
</evidence>
<evidence type="ECO:0000256" key="1">
    <source>
        <dbReference type="ARBA" id="ARBA00004651"/>
    </source>
</evidence>
<keyword evidence="2" id="KW-0813">Transport</keyword>
<keyword evidence="4 9" id="KW-0812">Transmembrane</keyword>
<dbReference type="AlphaFoldDB" id="A0A2H0RHI9"/>
<dbReference type="Gene3D" id="3.40.50.300">
    <property type="entry name" value="P-loop containing nucleotide triphosphate hydrolases"/>
    <property type="match status" value="1"/>
</dbReference>
<dbReference type="SUPFAM" id="SSF90123">
    <property type="entry name" value="ABC transporter transmembrane region"/>
    <property type="match status" value="1"/>
</dbReference>
<evidence type="ECO:0000313" key="12">
    <source>
        <dbReference type="EMBL" id="PIR45999.1"/>
    </source>
</evidence>
<proteinExistence type="predicted"/>
<dbReference type="SMART" id="SM00382">
    <property type="entry name" value="AAA"/>
    <property type="match status" value="1"/>
</dbReference>
<dbReference type="InterPro" id="IPR039421">
    <property type="entry name" value="Type_1_exporter"/>
</dbReference>